<evidence type="ECO:0000313" key="2">
    <source>
        <dbReference type="EMBL" id="KAF6021204.1"/>
    </source>
</evidence>
<dbReference type="AlphaFoldDB" id="A0A7J7J657"/>
<reference evidence="2" key="1">
    <citation type="submission" date="2020-06" db="EMBL/GenBank/DDBJ databases">
        <title>Draft genome of Bugula neritina, a colonial animal packing powerful symbionts and potential medicines.</title>
        <authorList>
            <person name="Rayko M."/>
        </authorList>
    </citation>
    <scope>NUCLEOTIDE SEQUENCE [LARGE SCALE GENOMIC DNA]</scope>
    <source>
        <strain evidence="2">Kwan_BN1</strain>
    </source>
</reference>
<organism evidence="2 3">
    <name type="scientific">Bugula neritina</name>
    <name type="common">Brown bryozoan</name>
    <name type="synonym">Sertularia neritina</name>
    <dbReference type="NCBI Taxonomy" id="10212"/>
    <lineage>
        <taxon>Eukaryota</taxon>
        <taxon>Metazoa</taxon>
        <taxon>Spiralia</taxon>
        <taxon>Lophotrochozoa</taxon>
        <taxon>Bryozoa</taxon>
        <taxon>Gymnolaemata</taxon>
        <taxon>Cheilostomatida</taxon>
        <taxon>Flustrina</taxon>
        <taxon>Buguloidea</taxon>
        <taxon>Bugulidae</taxon>
        <taxon>Bugula</taxon>
    </lineage>
</organism>
<evidence type="ECO:0000256" key="1">
    <source>
        <dbReference type="SAM" id="MobiDB-lite"/>
    </source>
</evidence>
<feature type="compositionally biased region" description="Low complexity" evidence="1">
    <location>
        <begin position="244"/>
        <end position="262"/>
    </location>
</feature>
<gene>
    <name evidence="2" type="ORF">EB796_020488</name>
</gene>
<protein>
    <submittedName>
        <fullName evidence="2">Uncharacterized protein</fullName>
    </submittedName>
</protein>
<proteinExistence type="predicted"/>
<feature type="compositionally biased region" description="Low complexity" evidence="1">
    <location>
        <begin position="210"/>
        <end position="219"/>
    </location>
</feature>
<comment type="caution">
    <text evidence="2">The sequence shown here is derived from an EMBL/GenBank/DDBJ whole genome shotgun (WGS) entry which is preliminary data.</text>
</comment>
<feature type="region of interest" description="Disordered" evidence="1">
    <location>
        <begin position="234"/>
        <end position="284"/>
    </location>
</feature>
<dbReference type="Proteomes" id="UP000593567">
    <property type="component" value="Unassembled WGS sequence"/>
</dbReference>
<sequence length="342" mass="37112">MAITKLEDDLKLEEIDEIETTSEDVTALPVVAQPIELKDLNKVARPVEAELKDAYSPLYCKKRDVAYLERSKESYANTIPDSYRVAEVKDFIDFQISELKKAISAFDSKRNDIGKNILEKAKLLNSDCSELKQLIECHKEQKISEAKAAKKQQGKADKTLESRRACAGNVQQIISDQVFDASTFPVPAAPDGSSKTCRADDVADPGSQPAAAGTASGGAAVCGTPDWTQQYFGSVEGAAGGAPGPSYSQGPSGSVQQQQYSYDPPTSHQPGNRRGMKNYGYRFDKPDTSKAAPTFYLQSQATAVPHTGYFQQQQIPGQYAYPQQQTLISPLQGISSPAPKST</sequence>
<keyword evidence="3" id="KW-1185">Reference proteome</keyword>
<evidence type="ECO:0000313" key="3">
    <source>
        <dbReference type="Proteomes" id="UP000593567"/>
    </source>
</evidence>
<feature type="region of interest" description="Disordered" evidence="1">
    <location>
        <begin position="185"/>
        <end position="219"/>
    </location>
</feature>
<accession>A0A7J7J657</accession>
<name>A0A7J7J657_BUGNE</name>
<dbReference type="EMBL" id="VXIV02003094">
    <property type="protein sequence ID" value="KAF6021204.1"/>
    <property type="molecule type" value="Genomic_DNA"/>
</dbReference>